<evidence type="ECO:0000256" key="1">
    <source>
        <dbReference type="SAM" id="Coils"/>
    </source>
</evidence>
<dbReference type="InParanoid" id="G0MHP7"/>
<keyword evidence="4" id="KW-1185">Reference proteome</keyword>
<dbReference type="Proteomes" id="UP000008068">
    <property type="component" value="Unassembled WGS sequence"/>
</dbReference>
<feature type="compositionally biased region" description="Polar residues" evidence="2">
    <location>
        <begin position="109"/>
        <end position="120"/>
    </location>
</feature>
<feature type="compositionally biased region" description="Basic and acidic residues" evidence="2">
    <location>
        <begin position="121"/>
        <end position="130"/>
    </location>
</feature>
<sequence length="130" mass="14765">MEESLTNLTLEETLTLSSVFRGVSDVQTEMIDALKEKQNMKNETIALLKNNIQIVADINSQNKVIVEMLKTQLANCVEIEKLEKMLKDTKLAPESDEKNQEHKDHTNEIEGTSRSTTNTTKKLDTENKDN</sequence>
<dbReference type="EMBL" id="GL379795">
    <property type="protein sequence ID" value="EGT59486.1"/>
    <property type="molecule type" value="Genomic_DNA"/>
</dbReference>
<protein>
    <submittedName>
        <fullName evidence="3">Uncharacterized protein</fullName>
    </submittedName>
</protein>
<feature type="region of interest" description="Disordered" evidence="2">
    <location>
        <begin position="89"/>
        <end position="130"/>
    </location>
</feature>
<organism evidence="4">
    <name type="scientific">Caenorhabditis brenneri</name>
    <name type="common">Nematode worm</name>
    <dbReference type="NCBI Taxonomy" id="135651"/>
    <lineage>
        <taxon>Eukaryota</taxon>
        <taxon>Metazoa</taxon>
        <taxon>Ecdysozoa</taxon>
        <taxon>Nematoda</taxon>
        <taxon>Chromadorea</taxon>
        <taxon>Rhabditida</taxon>
        <taxon>Rhabditina</taxon>
        <taxon>Rhabditomorpha</taxon>
        <taxon>Rhabditoidea</taxon>
        <taxon>Rhabditidae</taxon>
        <taxon>Peloderinae</taxon>
        <taxon>Caenorhabditis</taxon>
    </lineage>
</organism>
<evidence type="ECO:0000256" key="2">
    <source>
        <dbReference type="SAM" id="MobiDB-lite"/>
    </source>
</evidence>
<evidence type="ECO:0000313" key="3">
    <source>
        <dbReference type="EMBL" id="EGT59486.1"/>
    </source>
</evidence>
<evidence type="ECO:0000313" key="4">
    <source>
        <dbReference type="Proteomes" id="UP000008068"/>
    </source>
</evidence>
<reference evidence="4" key="1">
    <citation type="submission" date="2011-07" db="EMBL/GenBank/DDBJ databases">
        <authorList>
            <consortium name="Caenorhabditis brenneri Sequencing and Analysis Consortium"/>
            <person name="Wilson R.K."/>
        </authorList>
    </citation>
    <scope>NUCLEOTIDE SEQUENCE [LARGE SCALE GENOMIC DNA]</scope>
    <source>
        <strain evidence="4">PB2801</strain>
    </source>
</reference>
<dbReference type="AlphaFoldDB" id="G0MHP7"/>
<keyword evidence="1" id="KW-0175">Coiled coil</keyword>
<proteinExistence type="predicted"/>
<accession>G0MHP7</accession>
<dbReference type="HOGENOM" id="CLU_1939978_0_0_1"/>
<name>G0MHP7_CAEBE</name>
<feature type="compositionally biased region" description="Basic and acidic residues" evidence="2">
    <location>
        <begin position="89"/>
        <end position="108"/>
    </location>
</feature>
<feature type="coiled-coil region" evidence="1">
    <location>
        <begin position="23"/>
        <end position="51"/>
    </location>
</feature>
<gene>
    <name evidence="3" type="ORF">CAEBREN_19449</name>
</gene>